<feature type="compositionally biased region" description="Basic and acidic residues" evidence="4">
    <location>
        <begin position="1893"/>
        <end position="1904"/>
    </location>
</feature>
<dbReference type="SMART" id="SM00176">
    <property type="entry name" value="RAN"/>
    <property type="match status" value="1"/>
</dbReference>
<dbReference type="CDD" id="cd00154">
    <property type="entry name" value="Rab"/>
    <property type="match status" value="1"/>
</dbReference>
<feature type="compositionally biased region" description="Basic residues" evidence="4">
    <location>
        <begin position="83"/>
        <end position="97"/>
    </location>
</feature>
<feature type="compositionally biased region" description="Basic and acidic residues" evidence="4">
    <location>
        <begin position="1134"/>
        <end position="1159"/>
    </location>
</feature>
<feature type="region of interest" description="Disordered" evidence="4">
    <location>
        <begin position="1309"/>
        <end position="1343"/>
    </location>
</feature>
<dbReference type="SUPFAM" id="SSF52540">
    <property type="entry name" value="P-loop containing nucleoside triphosphate hydrolases"/>
    <property type="match status" value="1"/>
</dbReference>
<feature type="compositionally biased region" description="Polar residues" evidence="4">
    <location>
        <begin position="1579"/>
        <end position="1590"/>
    </location>
</feature>
<feature type="compositionally biased region" description="Basic residues" evidence="4">
    <location>
        <begin position="2254"/>
        <end position="2266"/>
    </location>
</feature>
<dbReference type="Ensembl" id="ENSSORT00005006860.1">
    <property type="protein sequence ID" value="ENSSORP00005006600.1"/>
    <property type="gene ID" value="ENSSORG00005003869.1"/>
</dbReference>
<evidence type="ECO:0000256" key="4">
    <source>
        <dbReference type="SAM" id="MobiDB-lite"/>
    </source>
</evidence>
<feature type="compositionally biased region" description="Polar residues" evidence="4">
    <location>
        <begin position="2312"/>
        <end position="2328"/>
    </location>
</feature>
<feature type="compositionally biased region" description="Basic and acidic residues" evidence="4">
    <location>
        <begin position="319"/>
        <end position="331"/>
    </location>
</feature>
<feature type="compositionally biased region" description="Basic and acidic residues" evidence="4">
    <location>
        <begin position="729"/>
        <end position="752"/>
    </location>
</feature>
<dbReference type="Gene3D" id="3.40.50.300">
    <property type="entry name" value="P-loop containing nucleotide triphosphate hydrolases"/>
    <property type="match status" value="1"/>
</dbReference>
<dbReference type="PANTHER" id="PTHR47977">
    <property type="entry name" value="RAS-RELATED PROTEIN RAB"/>
    <property type="match status" value="1"/>
</dbReference>
<evidence type="ECO:0000313" key="5">
    <source>
        <dbReference type="Ensembl" id="ENSSORP00005006600.1"/>
    </source>
</evidence>
<feature type="compositionally biased region" description="Basic and acidic residues" evidence="4">
    <location>
        <begin position="244"/>
        <end position="256"/>
    </location>
</feature>
<feature type="compositionally biased region" description="Polar residues" evidence="4">
    <location>
        <begin position="66"/>
        <end position="80"/>
    </location>
</feature>
<dbReference type="SMART" id="SM00173">
    <property type="entry name" value="RAS"/>
    <property type="match status" value="1"/>
</dbReference>
<feature type="compositionally biased region" description="Polar residues" evidence="4">
    <location>
        <begin position="139"/>
        <end position="149"/>
    </location>
</feature>
<dbReference type="InterPro" id="IPR001806">
    <property type="entry name" value="Small_GTPase"/>
</dbReference>
<protein>
    <submittedName>
        <fullName evidence="5">Uncharacterized LOC115419352</fullName>
    </submittedName>
</protein>
<gene>
    <name evidence="5" type="primary">rab44</name>
</gene>
<feature type="region of interest" description="Disordered" evidence="4">
    <location>
        <begin position="2099"/>
        <end position="2158"/>
    </location>
</feature>
<reference evidence="5" key="1">
    <citation type="submission" date="2019-06" db="EMBL/GenBank/DDBJ databases">
        <authorList>
            <consortium name="Wellcome Sanger Institute Data Sharing"/>
        </authorList>
    </citation>
    <scope>NUCLEOTIDE SEQUENCE [LARGE SCALE GENOMIC DNA]</scope>
</reference>
<feature type="region of interest" description="Disordered" evidence="4">
    <location>
        <begin position="947"/>
        <end position="977"/>
    </location>
</feature>
<feature type="compositionally biased region" description="Basic and acidic residues" evidence="4">
    <location>
        <begin position="98"/>
        <end position="112"/>
    </location>
</feature>
<evidence type="ECO:0000256" key="2">
    <source>
        <dbReference type="ARBA" id="ARBA00023134"/>
    </source>
</evidence>
<keyword evidence="6" id="KW-1185">Reference proteome</keyword>
<keyword evidence="2" id="KW-0342">GTP-binding</keyword>
<feature type="compositionally biased region" description="Basic residues" evidence="4">
    <location>
        <begin position="19"/>
        <end position="31"/>
    </location>
</feature>
<dbReference type="NCBIfam" id="TIGR00231">
    <property type="entry name" value="small_GTP"/>
    <property type="match status" value="1"/>
</dbReference>
<evidence type="ECO:0000256" key="1">
    <source>
        <dbReference type="ARBA" id="ARBA00022741"/>
    </source>
</evidence>
<feature type="compositionally biased region" description="Basic and acidic residues" evidence="4">
    <location>
        <begin position="281"/>
        <end position="290"/>
    </location>
</feature>
<feature type="region of interest" description="Disordered" evidence="4">
    <location>
        <begin position="1835"/>
        <end position="1904"/>
    </location>
</feature>
<feature type="compositionally biased region" description="Basic and acidic residues" evidence="4">
    <location>
        <begin position="824"/>
        <end position="834"/>
    </location>
</feature>
<name>A0A672YPZ1_9TELE</name>
<reference evidence="5" key="3">
    <citation type="submission" date="2025-09" db="UniProtKB">
        <authorList>
            <consortium name="Ensembl"/>
        </authorList>
    </citation>
    <scope>IDENTIFICATION</scope>
</reference>
<feature type="compositionally biased region" description="Polar residues" evidence="4">
    <location>
        <begin position="2196"/>
        <end position="2210"/>
    </location>
</feature>
<feature type="compositionally biased region" description="Low complexity" evidence="4">
    <location>
        <begin position="717"/>
        <end position="728"/>
    </location>
</feature>
<feature type="compositionally biased region" description="Basic and acidic residues" evidence="4">
    <location>
        <begin position="380"/>
        <end position="403"/>
    </location>
</feature>
<accession>A0A672YPZ1</accession>
<feature type="compositionally biased region" description="Basic residues" evidence="4">
    <location>
        <begin position="438"/>
        <end position="453"/>
    </location>
</feature>
<feature type="compositionally biased region" description="Polar residues" evidence="4">
    <location>
        <begin position="1629"/>
        <end position="1642"/>
    </location>
</feature>
<keyword evidence="3" id="KW-0449">Lipoprotein</keyword>
<evidence type="ECO:0000313" key="6">
    <source>
        <dbReference type="Proteomes" id="UP000472271"/>
    </source>
</evidence>
<feature type="compositionally biased region" description="Basic residues" evidence="4">
    <location>
        <begin position="1200"/>
        <end position="1217"/>
    </location>
</feature>
<reference evidence="5" key="2">
    <citation type="submission" date="2025-08" db="UniProtKB">
        <authorList>
            <consortium name="Ensembl"/>
        </authorList>
    </citation>
    <scope>IDENTIFICATION</scope>
</reference>
<dbReference type="SMART" id="SM00175">
    <property type="entry name" value="RAB"/>
    <property type="match status" value="1"/>
</dbReference>
<feature type="region of interest" description="Disordered" evidence="4">
    <location>
        <begin position="380"/>
        <end position="406"/>
    </location>
</feature>
<feature type="region of interest" description="Disordered" evidence="4">
    <location>
        <begin position="427"/>
        <end position="492"/>
    </location>
</feature>
<dbReference type="PROSITE" id="PS51419">
    <property type="entry name" value="RAB"/>
    <property type="match status" value="1"/>
</dbReference>
<feature type="region of interest" description="Disordered" evidence="4">
    <location>
        <begin position="1134"/>
        <end position="1251"/>
    </location>
</feature>
<dbReference type="PROSITE" id="PS51421">
    <property type="entry name" value="RAS"/>
    <property type="match status" value="1"/>
</dbReference>
<feature type="region of interest" description="Disordered" evidence="4">
    <location>
        <begin position="1922"/>
        <end position="1947"/>
    </location>
</feature>
<feature type="compositionally biased region" description="Basic and acidic residues" evidence="4">
    <location>
        <begin position="2135"/>
        <end position="2146"/>
    </location>
</feature>
<feature type="compositionally biased region" description="Basic and acidic residues" evidence="4">
    <location>
        <begin position="1540"/>
        <end position="1571"/>
    </location>
</feature>
<proteinExistence type="predicted"/>
<dbReference type="Proteomes" id="UP000472271">
    <property type="component" value="Chromosome 5"/>
</dbReference>
<feature type="compositionally biased region" description="Polar residues" evidence="4">
    <location>
        <begin position="2102"/>
        <end position="2118"/>
    </location>
</feature>
<dbReference type="Pfam" id="PF00071">
    <property type="entry name" value="Ras"/>
    <property type="match status" value="1"/>
</dbReference>
<feature type="compositionally biased region" description="Basic residues" evidence="4">
    <location>
        <begin position="1866"/>
        <end position="1881"/>
    </location>
</feature>
<dbReference type="InterPro" id="IPR005225">
    <property type="entry name" value="Small_GTP-bd"/>
</dbReference>
<feature type="compositionally biased region" description="Basic and acidic residues" evidence="4">
    <location>
        <begin position="2176"/>
        <end position="2193"/>
    </location>
</feature>
<dbReference type="GO" id="GO:0005525">
    <property type="term" value="F:GTP binding"/>
    <property type="evidence" value="ECO:0007669"/>
    <property type="project" value="UniProtKB-KW"/>
</dbReference>
<sequence>MKLHGSMSPLGSKIEVMSAKKKRMGSHRRSNQNKMDTESLHVEGSASAAELIQEEKSETDLLASPDCSQSETQHSPSSEMTGHRRKLGSSRSRKGRGHVKESFAESGHKPREEVEEDTKDNETLEINMSIETPRYRDLNNPSDGNSSLFSLPVPDVMDVLISRSENQQEAHNERETDSGLVSDFHKLEELESVDVSLTQESGDVTSENAHYVDLFTSHTSPAFSKSTHVEVSDNASSVYSLTEKQNRERDDADLVRQGKPLHAKPFRETEAAESSITSELSTKENVREHSNIECSVEQEIHLDEEQSELINLSQVEGAHQSEDDLTEREAEAAQMQDVQHVLVSSESVTNEAGGTSDTSSVKLTEQLELRWVYRDEDQVEDDIKPTAEQAVHHEMKDSRKESSLETPYTEMNAPLTSQDQNIFVRAEKQPDTDFHPIVSRRKLGSSRRSKGRQHVKDSAAESQNQNVEGDEENRDNETGGTTEMPSSDEVVMQEETVKTVLEGMDTSEAITDEVKNDAYLADISELIQFNVQSGPTVDQQLIDQSKPTEMAQEELHSVDSATDPQYKEKDEETEASTHDGDGDISNLESKSHVKSEDVEFLQIQEATVEKPSLREHIKVEYSVDQEILSLPQEEVNLNQDENEHFNLPEVVKAHQSTDVFNDKDTDATKIQDTHPVVVTSETETHESMDSSDISSIKLTDQDEICDTYQLTIKSTDDSSTQQDVSSPDNKNEQSIKHSMLETLDHKKDDYNTREPQISDLGSRDTEVGQVYDVQDQFEGDLKPTTEEVVHDELKEVPFDDVDRDSSLPTTHTEMNAPLASQHQDMLDKQPDTDFHPIVSRRKLGSSRRSKGRHHVKDSAAESQNQNVEGDEENADNKTGGTTEMPSSDEVVMQEETVETVLEGMDTSEAITDEVKDDAHLVDIPELIHLNVQSGPTVDQQLIDQSKSTEMAQEELHSVDSATDPQYKEKDEETEASTQVRDLYASNLESESHVKSEDVEVLLTQDVTAEKPSLSEHIESVLTEVDTSANASDEVKDAIDLVSIVNVESSPTAYQQLFEIENSADEEKMSLPLAEDAYLNESEIGGAHQSNTEATKIQDMPQVVVRSEPLTHEATHSFDTFSLNLSDTELGQVQKDEDQAEDDLKPATEDTVHHELKEAPSEDVDRDSSLPTVHTEINAPLASQHQDMLDKQPNTDFHPIVSRRKLGSSQRNKGKHHVKDSAAESQNQNNEEVQENRDNKTGGTTEMPSTDEVVMQEKTVETVLEGMDTSEAITDEVKDDAHLVDIPELIHLNVQSGPTVDQQLIDQSKSTEMAQEELCSVDSATDPQYKEKDEETEVSTPGGDLYASNLESESHVKSEDVEVLLTQDITAEKPSLSEHIESVLTEVDTSANASDKVKDTIDLVSIVNVESSPTAYQQLFEIENSADGEKTSLPLAEDAYLNESEIGGAHQSNTEATKIQDMPQVVVTSKPLTHEATHSFDTSTLNLSDTELGQVQKDEDQAEDDLKPATEDTVHHEQEKQSHMTSRRKFGSSRRIKQRQHVKDSAESLEEIKEDIRGNKDSHQTEVSEIRDNFPLAGTSEINNSSVQSSLPVEPQLADQTNTREMPHEDLHSVDSAPEGSTKREEETGTAKQDGNVQANNLVKESRIKSEEKVEITIENISFGENTTQESNVNEAFVSLQKDLTTNEQQNRLLSSSGLTVPQNLEDKVSEADEEIKTPLQNTQPEMHIQLSTQPLGNPQNIHPEQTQTSIETIEDGGTKKPAEVRENHKADAEGSMNVNVPGHDEFGLQHEAPAVKETHALDEFTHTELFPVPHSETKTVAQLDTFREENISAEASMEENSISEGGDECKDQGTPDQSGNLQIKPQQKRRKMGSTRRSQMKRKQEGENETEDGNFHTDIDVRDHEKTKVVEELPEMLMEKLNENEKPLQSETQKESSALEEEHKSQSNETIDLMAAVPLQVPPHGEAVVNPVMFANAASVSSSEKNEDVILNTSQPVDFTSAEIHIPSVVVESSSISMNQILSTNTENAGITSVYEMSQSTQNDDKIPESLRKKECEDSIEQKALKSAEFPTLEIVKEEAGGGNNNTLDNMREQNILHEGASNINTETKNESPDLNSTNRRRKMGSTRRSLGTRPKREDLSEKQADNTEDAETTVNAGDVMTQSICGIKEEELQLQTEHKDGVSDRGTDKGFETVDYSNTGDTCKTSVPQQLDDENPVSKGSLEDFDQLISDDLPEKPAASSNIDAMSDPAVGGRRRKMGSHRRSRGAQTPNQGEITDTQNGSDGRIVKDESVMKTAENKLDKITEVNESYTNPFSISTPSTSQTLSEKPSERVSPAQHLYPDVQLSQERQKKLSLGYARGANPSDDMYDVVMIGDSCVGKTSFMKRAQSGKFSLDLPASVGLDSCIWTVIVDGKTVVLHLWDTAGQERFHSLTRQTFHKAQAFLLMYDVSSPESFSAVSYWVNCIKEGAAEDVIVLLLGNKCDHTKRQVQIQQGENLAKEYNFDFMECSAATGENVIESLETVARLLSQKAVTTEETVVLLKESKPKNKSGCC</sequence>
<feature type="region of interest" description="Disordered" evidence="4">
    <location>
        <begin position="1495"/>
        <end position="1643"/>
    </location>
</feature>
<feature type="compositionally biased region" description="Basic residues" evidence="4">
    <location>
        <begin position="838"/>
        <end position="855"/>
    </location>
</feature>
<feature type="compositionally biased region" description="Basic and acidic residues" evidence="4">
    <location>
        <begin position="166"/>
        <end position="181"/>
    </location>
</feature>
<feature type="compositionally biased region" description="Basic residues" evidence="4">
    <location>
        <begin position="1524"/>
        <end position="1539"/>
    </location>
</feature>
<organism evidence="5 6">
    <name type="scientific">Sphaeramia orbicularis</name>
    <name type="common">orbiculate cardinalfish</name>
    <dbReference type="NCBI Taxonomy" id="375764"/>
    <lineage>
        <taxon>Eukaryota</taxon>
        <taxon>Metazoa</taxon>
        <taxon>Chordata</taxon>
        <taxon>Craniata</taxon>
        <taxon>Vertebrata</taxon>
        <taxon>Euteleostomi</taxon>
        <taxon>Actinopterygii</taxon>
        <taxon>Neopterygii</taxon>
        <taxon>Teleostei</taxon>
        <taxon>Neoteleostei</taxon>
        <taxon>Acanthomorphata</taxon>
        <taxon>Gobiaria</taxon>
        <taxon>Kurtiformes</taxon>
        <taxon>Apogonoidei</taxon>
        <taxon>Apogonidae</taxon>
        <taxon>Apogoninae</taxon>
        <taxon>Sphaeramia</taxon>
    </lineage>
</organism>
<feature type="compositionally biased region" description="Polar residues" evidence="4">
    <location>
        <begin position="806"/>
        <end position="823"/>
    </location>
</feature>
<dbReference type="FunFam" id="3.40.50.300:FF:001129">
    <property type="entry name" value="ras-related protein Rab-44 isoform X2"/>
    <property type="match status" value="1"/>
</dbReference>
<feature type="region of interest" description="Disordered" evidence="4">
    <location>
        <begin position="790"/>
        <end position="891"/>
    </location>
</feature>
<feature type="compositionally biased region" description="Polar residues" evidence="4">
    <location>
        <begin position="2268"/>
        <end position="2283"/>
    </location>
</feature>
<feature type="region of interest" description="Disordered" evidence="4">
    <location>
        <begin position="548"/>
        <end position="591"/>
    </location>
</feature>
<dbReference type="SMART" id="SM00174">
    <property type="entry name" value="RHO"/>
    <property type="match status" value="1"/>
</dbReference>
<dbReference type="InterPro" id="IPR050227">
    <property type="entry name" value="Rab"/>
</dbReference>
<feature type="region of interest" description="Disordered" evidence="4">
    <location>
        <begin position="712"/>
        <end position="766"/>
    </location>
</feature>
<dbReference type="InParanoid" id="A0A672YPZ1"/>
<feature type="compositionally biased region" description="Polar residues" evidence="4">
    <location>
        <begin position="1854"/>
        <end position="1865"/>
    </location>
</feature>
<dbReference type="InterPro" id="IPR027417">
    <property type="entry name" value="P-loop_NTPase"/>
</dbReference>
<dbReference type="PROSITE" id="PS51420">
    <property type="entry name" value="RHO"/>
    <property type="match status" value="1"/>
</dbReference>
<feature type="region of interest" description="Disordered" evidence="4">
    <location>
        <begin position="2312"/>
        <end position="2336"/>
    </location>
</feature>
<feature type="compositionally biased region" description="Basic and acidic residues" evidence="4">
    <location>
        <begin position="1922"/>
        <end position="1934"/>
    </location>
</feature>
<dbReference type="GO" id="GO:0003924">
    <property type="term" value="F:GTPase activity"/>
    <property type="evidence" value="ECO:0007669"/>
    <property type="project" value="InterPro"/>
</dbReference>
<dbReference type="PRINTS" id="PR00449">
    <property type="entry name" value="RASTRNSFRMNG"/>
</dbReference>
<feature type="compositionally biased region" description="Polar residues" evidence="4">
    <location>
        <begin position="876"/>
        <end position="885"/>
    </location>
</feature>
<feature type="region of interest" description="Disordered" evidence="4">
    <location>
        <begin position="243"/>
        <end position="290"/>
    </location>
</feature>
<evidence type="ECO:0000256" key="3">
    <source>
        <dbReference type="ARBA" id="ARBA00023288"/>
    </source>
</evidence>
<keyword evidence="1" id="KW-0547">Nucleotide-binding</keyword>
<feature type="compositionally biased region" description="Basic and acidic residues" evidence="4">
    <location>
        <begin position="1495"/>
        <end position="1521"/>
    </location>
</feature>
<feature type="region of interest" description="Disordered" evidence="4">
    <location>
        <begin position="314"/>
        <end position="336"/>
    </location>
</feature>
<feature type="region of interest" description="Disordered" evidence="4">
    <location>
        <begin position="2176"/>
        <end position="2288"/>
    </location>
</feature>
<feature type="region of interest" description="Disordered" evidence="4">
    <location>
        <begin position="1"/>
        <end position="181"/>
    </location>
</feature>
<feature type="compositionally biased region" description="Basic and acidic residues" evidence="4">
    <location>
        <begin position="565"/>
        <end position="581"/>
    </location>
</feature>